<evidence type="ECO:0000256" key="5">
    <source>
        <dbReference type="ARBA" id="ARBA00022747"/>
    </source>
</evidence>
<feature type="active site" evidence="7">
    <location>
        <position position="75"/>
    </location>
</feature>
<name>A0AAX3QWN5_PARDI</name>
<keyword evidence="2 7" id="KW-0489">Methyltransferase</keyword>
<dbReference type="SUPFAM" id="SSF53335">
    <property type="entry name" value="S-adenosyl-L-methionine-dependent methyltransferases"/>
    <property type="match status" value="1"/>
</dbReference>
<protein>
    <recommendedName>
        <fullName evidence="1">DNA (cytosine-5-)-methyltransferase</fullName>
        <ecNumber evidence="1">2.1.1.37</ecNumber>
    </recommendedName>
</protein>
<evidence type="ECO:0000313" key="8">
    <source>
        <dbReference type="EMBL" id="WET65450.1"/>
    </source>
</evidence>
<comment type="similarity">
    <text evidence="7">Belongs to the class I-like SAM-binding methyltransferase superfamily. C5-methyltransferase family.</text>
</comment>
<dbReference type="Proteomes" id="UP001221009">
    <property type="component" value="Chromosome"/>
</dbReference>
<evidence type="ECO:0000256" key="2">
    <source>
        <dbReference type="ARBA" id="ARBA00022603"/>
    </source>
</evidence>
<evidence type="ECO:0000313" key="9">
    <source>
        <dbReference type="Proteomes" id="UP001221009"/>
    </source>
</evidence>
<sequence>MNVLSLFDGMSCGRIALRELGIEPEHYYASEIDKFAISQTRLNFPDTIHLGDVTKWREWEIDWGTIDLILAGSPCQGFSFAGKQLAFDDPRSKLFFVFVDILNHVKALNPDVFFLLENVNMKKEHMRVITEYCGVHPVNINSNLVSAQNRNRWYWTNIRTRKVGLFGEIHSDIPQPKDEGILLRDILEEEVDEKYYLSEKAIRYISNDKRMEKRFTQIDGDKAPCLLAGGHGAGNHSDMDLILQRPRGNNKGNVFRGKAPTLSSNAWEQNNVLHRIIQLNESKESGGIQPYQQNRVYDANGQCPALLAEISGRSHAILSVRQKRNLKDQDGKSSSLLASSYKGSQANGMTLVETSSIRRLTPIECSRLQTVPDWYKWDCSDTQIYRLLGNGWTIKVIRHILSFLKKDIHHS</sequence>
<dbReference type="EC" id="2.1.1.37" evidence="1"/>
<dbReference type="InterPro" id="IPR001525">
    <property type="entry name" value="C5_MeTfrase"/>
</dbReference>
<proteinExistence type="inferred from homology"/>
<dbReference type="PANTHER" id="PTHR46098:SF1">
    <property type="entry name" value="TRNA (CYTOSINE(38)-C(5))-METHYLTRANSFERASE"/>
    <property type="match status" value="1"/>
</dbReference>
<dbReference type="InterPro" id="IPR050750">
    <property type="entry name" value="C5-MTase"/>
</dbReference>
<dbReference type="PROSITE" id="PS51679">
    <property type="entry name" value="SAM_MT_C5"/>
    <property type="match status" value="1"/>
</dbReference>
<dbReference type="PANTHER" id="PTHR46098">
    <property type="entry name" value="TRNA (CYTOSINE(38)-C(5))-METHYLTRANSFERASE"/>
    <property type="match status" value="1"/>
</dbReference>
<gene>
    <name evidence="8" type="primary">dcm</name>
    <name evidence="8" type="ORF">P2T59_05530</name>
</gene>
<keyword evidence="3 7" id="KW-0808">Transferase</keyword>
<dbReference type="GO" id="GO:0032259">
    <property type="term" value="P:methylation"/>
    <property type="evidence" value="ECO:0007669"/>
    <property type="project" value="UniProtKB-KW"/>
</dbReference>
<dbReference type="Gene3D" id="3.90.120.30">
    <property type="match status" value="1"/>
</dbReference>
<evidence type="ECO:0000256" key="6">
    <source>
        <dbReference type="ARBA" id="ARBA00047422"/>
    </source>
</evidence>
<reference evidence="8" key="1">
    <citation type="submission" date="2023-03" db="EMBL/GenBank/DDBJ databases">
        <title>Parabacteroides distasonis, a bacteria resistant against UC.</title>
        <authorList>
            <person name="Dai W."/>
        </authorList>
    </citation>
    <scope>NUCLEOTIDE SEQUENCE</scope>
    <source>
        <strain evidence="8">F1-28</strain>
    </source>
</reference>
<keyword evidence="4 7" id="KW-0949">S-adenosyl-L-methionine</keyword>
<dbReference type="AlphaFoldDB" id="A0AAX3QWN5"/>
<dbReference type="InterPro" id="IPR018117">
    <property type="entry name" value="C5_DNA_meth_AS"/>
</dbReference>
<dbReference type="Gene3D" id="3.90.120.10">
    <property type="entry name" value="DNA Methylase, subunit A, domain 2"/>
    <property type="match status" value="1"/>
</dbReference>
<dbReference type="EMBL" id="CP120353">
    <property type="protein sequence ID" value="WET65450.1"/>
    <property type="molecule type" value="Genomic_DNA"/>
</dbReference>
<dbReference type="Gene3D" id="3.40.50.150">
    <property type="entry name" value="Vaccinia Virus protein VP39"/>
    <property type="match status" value="1"/>
</dbReference>
<dbReference type="GO" id="GO:0009307">
    <property type="term" value="P:DNA restriction-modification system"/>
    <property type="evidence" value="ECO:0007669"/>
    <property type="project" value="UniProtKB-KW"/>
</dbReference>
<keyword evidence="5" id="KW-0680">Restriction system</keyword>
<evidence type="ECO:0000256" key="4">
    <source>
        <dbReference type="ARBA" id="ARBA00022691"/>
    </source>
</evidence>
<dbReference type="PROSITE" id="PS00094">
    <property type="entry name" value="C5_MTASE_1"/>
    <property type="match status" value="1"/>
</dbReference>
<evidence type="ECO:0000256" key="7">
    <source>
        <dbReference type="PROSITE-ProRule" id="PRU01016"/>
    </source>
</evidence>
<dbReference type="NCBIfam" id="TIGR00675">
    <property type="entry name" value="dcm"/>
    <property type="match status" value="1"/>
</dbReference>
<evidence type="ECO:0000256" key="1">
    <source>
        <dbReference type="ARBA" id="ARBA00011975"/>
    </source>
</evidence>
<comment type="catalytic activity">
    <reaction evidence="6">
        <text>a 2'-deoxycytidine in DNA + S-adenosyl-L-methionine = a 5-methyl-2'-deoxycytidine in DNA + S-adenosyl-L-homocysteine + H(+)</text>
        <dbReference type="Rhea" id="RHEA:13681"/>
        <dbReference type="Rhea" id="RHEA-COMP:11369"/>
        <dbReference type="Rhea" id="RHEA-COMP:11370"/>
        <dbReference type="ChEBI" id="CHEBI:15378"/>
        <dbReference type="ChEBI" id="CHEBI:57856"/>
        <dbReference type="ChEBI" id="CHEBI:59789"/>
        <dbReference type="ChEBI" id="CHEBI:85452"/>
        <dbReference type="ChEBI" id="CHEBI:85454"/>
        <dbReference type="EC" id="2.1.1.37"/>
    </reaction>
</comment>
<dbReference type="InterPro" id="IPR029063">
    <property type="entry name" value="SAM-dependent_MTases_sf"/>
</dbReference>
<dbReference type="RefSeq" id="WP_276507698.1">
    <property type="nucleotide sequence ID" value="NZ_CP120353.1"/>
</dbReference>
<dbReference type="Pfam" id="PF00145">
    <property type="entry name" value="DNA_methylase"/>
    <property type="match status" value="1"/>
</dbReference>
<organism evidence="8 9">
    <name type="scientific">Parabacteroides distasonis</name>
    <dbReference type="NCBI Taxonomy" id="823"/>
    <lineage>
        <taxon>Bacteria</taxon>
        <taxon>Pseudomonadati</taxon>
        <taxon>Bacteroidota</taxon>
        <taxon>Bacteroidia</taxon>
        <taxon>Bacteroidales</taxon>
        <taxon>Tannerellaceae</taxon>
        <taxon>Parabacteroides</taxon>
    </lineage>
</organism>
<evidence type="ECO:0000256" key="3">
    <source>
        <dbReference type="ARBA" id="ARBA00022679"/>
    </source>
</evidence>
<dbReference type="GO" id="GO:0003886">
    <property type="term" value="F:DNA (cytosine-5-)-methyltransferase activity"/>
    <property type="evidence" value="ECO:0007669"/>
    <property type="project" value="UniProtKB-EC"/>
</dbReference>
<dbReference type="REBASE" id="699869">
    <property type="entry name" value="M2.PdiF128ORF5525P"/>
</dbReference>
<accession>A0AAX3QWN5</accession>